<reference evidence="1" key="2">
    <citation type="submission" date="2013-10" db="EMBL/GenBank/DDBJ databases">
        <authorList>
            <person name="Aslett M."/>
        </authorList>
    </citation>
    <scope>NUCLEOTIDE SEQUENCE [LARGE SCALE GENOMIC DNA]</scope>
    <source>
        <strain evidence="1">Houghton</strain>
    </source>
</reference>
<dbReference type="RefSeq" id="XP_013235622.1">
    <property type="nucleotide sequence ID" value="XM_013380168.1"/>
</dbReference>
<dbReference type="OMA" id="TSKHVDP"/>
<sequence>MTSVFRRIPLPSTLKVYERTSTLRPGPKPSEGPLSLPQALAVAPMKVTFLHVDSLKGIPVDLELKESSPDPYFAQHLRTMYAAFFGSKKAPAS</sequence>
<dbReference type="VEuPathDB" id="ToxoDB:ETH_00040360"/>
<gene>
    <name evidence="1" type="ORF">ETH_00040360</name>
</gene>
<dbReference type="OrthoDB" id="345884at2759"/>
<proteinExistence type="predicted"/>
<name>U6LAT6_EIMTE</name>
<organism evidence="1 2">
    <name type="scientific">Eimeria tenella</name>
    <name type="common">Coccidian parasite</name>
    <dbReference type="NCBI Taxonomy" id="5802"/>
    <lineage>
        <taxon>Eukaryota</taxon>
        <taxon>Sar</taxon>
        <taxon>Alveolata</taxon>
        <taxon>Apicomplexa</taxon>
        <taxon>Conoidasida</taxon>
        <taxon>Coccidia</taxon>
        <taxon>Eucoccidiorida</taxon>
        <taxon>Eimeriorina</taxon>
        <taxon>Eimeriidae</taxon>
        <taxon>Eimeria</taxon>
    </lineage>
</organism>
<dbReference type="Proteomes" id="UP000030747">
    <property type="component" value="Unassembled WGS sequence"/>
</dbReference>
<dbReference type="GeneID" id="25257112"/>
<protein>
    <submittedName>
        <fullName evidence="1">Uncharacterized protein</fullName>
    </submittedName>
</protein>
<reference evidence="1" key="1">
    <citation type="submission" date="2013-10" db="EMBL/GenBank/DDBJ databases">
        <title>Genomic analysis of the causative agents of coccidiosis in chickens.</title>
        <authorList>
            <person name="Reid A.J."/>
            <person name="Blake D."/>
            <person name="Billington K."/>
            <person name="Browne H."/>
            <person name="Dunn M."/>
            <person name="Hung S."/>
            <person name="Kawahara F."/>
            <person name="Miranda-Saavedra D."/>
            <person name="Mourier T."/>
            <person name="Nagra H."/>
            <person name="Otto T.D."/>
            <person name="Rawlings N."/>
            <person name="Sanchez A."/>
            <person name="Sanders M."/>
            <person name="Subramaniam C."/>
            <person name="Tay Y."/>
            <person name="Dear P."/>
            <person name="Doerig C."/>
            <person name="Gruber A."/>
            <person name="Parkinson J."/>
            <person name="Shirley M."/>
            <person name="Wan K.L."/>
            <person name="Berriman M."/>
            <person name="Tomley F."/>
            <person name="Pain A."/>
        </authorList>
    </citation>
    <scope>NUCLEOTIDE SEQUENCE [LARGE SCALE GENOMIC DNA]</scope>
    <source>
        <strain evidence="1">Houghton</strain>
    </source>
</reference>
<keyword evidence="2" id="KW-1185">Reference proteome</keyword>
<accession>U6LAT6</accession>
<dbReference type="AlphaFoldDB" id="U6LAT6"/>
<evidence type="ECO:0000313" key="2">
    <source>
        <dbReference type="Proteomes" id="UP000030747"/>
    </source>
</evidence>
<dbReference type="VEuPathDB" id="ToxoDB:ETH2_0920100"/>
<dbReference type="EMBL" id="HG677760">
    <property type="protein sequence ID" value="CDJ44875.1"/>
    <property type="molecule type" value="Genomic_DNA"/>
</dbReference>
<evidence type="ECO:0000313" key="1">
    <source>
        <dbReference type="EMBL" id="CDJ44875.1"/>
    </source>
</evidence>